<sequence>LILDRLASVLRLVGVQIDVTRSLCRALSENIRRTSINNRNSVPAQASQYRNFEDALNNLQLEFSNVFGSFIDADDNSAAKRDRTSSLSSSHLVSSNSGKRMRVDVPISTSDIANIIVPSIADATAVNIASSSEPVEACSSDINCITSTENASAATVTSITTSATPTASTTASTTPFTRLAPPPANSSHYATSTVAALRPATACSATLAATQAVFTTATQTSPSSATAYKTSVTTEQSTQTNFSALPKPPRTTQLILQSPMISAPASSATCNTTNTVCKNVLPPEDRHLPQSRPSESVDLTVPPTMVSSSGPTIPCYQSSCSLASIQTKNNCNSYTRPSLAIAQSAPIISVNSNDNWYYLTKFLPHETESNIINYIAHHTNCNPSHIVCQKLVRANSDTRPLSFLSFKIKFPVGIENVVLANGFWPQGVTITPFLDRRSNSRKPVGSQTQFFEIHVYSINVHPRFSRIHCTIFNR</sequence>
<protein>
    <submittedName>
        <fullName evidence="1">Putative cell wall protein dan4</fullName>
    </submittedName>
</protein>
<name>A0A0P6IVS1_AEDAE</name>
<feature type="non-terminal residue" evidence="1">
    <location>
        <position position="1"/>
    </location>
</feature>
<proteinExistence type="evidence at transcript level"/>
<accession>A0A0P6IVS1</accession>
<reference evidence="1" key="1">
    <citation type="journal article" date="2016" name="PLoS ONE">
        <title>A Deep Insight into the Sialome of Male and Female Aedes aegypti Mosquitoes.</title>
        <authorList>
            <person name="Ribeiro J.M."/>
            <person name="Martin-Martin I."/>
            <person name="Arca B."/>
            <person name="Calvo E."/>
        </authorList>
    </citation>
    <scope>NUCLEOTIDE SEQUENCE</scope>
    <source>
        <strain evidence="1">Liverpool</strain>
        <tissue evidence="1">Salivary glands</tissue>
    </source>
</reference>
<dbReference type="EMBL" id="GDUN01000145">
    <property type="protein sequence ID" value="JAN95774.1"/>
    <property type="molecule type" value="mRNA"/>
</dbReference>
<evidence type="ECO:0000313" key="1">
    <source>
        <dbReference type="EMBL" id="JAN95774.1"/>
    </source>
</evidence>
<dbReference type="AlphaFoldDB" id="A0A0P6IVS1"/>
<organism evidence="1">
    <name type="scientific">Aedes aegypti</name>
    <name type="common">Yellowfever mosquito</name>
    <name type="synonym">Culex aegypti</name>
    <dbReference type="NCBI Taxonomy" id="7159"/>
    <lineage>
        <taxon>Eukaryota</taxon>
        <taxon>Metazoa</taxon>
        <taxon>Ecdysozoa</taxon>
        <taxon>Arthropoda</taxon>
        <taxon>Hexapoda</taxon>
        <taxon>Insecta</taxon>
        <taxon>Pterygota</taxon>
        <taxon>Neoptera</taxon>
        <taxon>Endopterygota</taxon>
        <taxon>Diptera</taxon>
        <taxon>Nematocera</taxon>
        <taxon>Culicoidea</taxon>
        <taxon>Culicidae</taxon>
        <taxon>Culicinae</taxon>
        <taxon>Aedini</taxon>
        <taxon>Aedes</taxon>
        <taxon>Stegomyia</taxon>
    </lineage>
</organism>